<keyword evidence="3" id="KW-1185">Reference proteome</keyword>
<protein>
    <submittedName>
        <fullName evidence="2">Uncharacterized protein</fullName>
    </submittedName>
</protein>
<proteinExistence type="predicted"/>
<sequence length="82" mass="8739">MDWWHWVAAGVAALMVLVLVLLRMDTARERRGSALPGAWRAHAVGVLAVPVVFAVVLFSPLWLALVIIAVPALAIAVMALAS</sequence>
<dbReference type="Proteomes" id="UP000663801">
    <property type="component" value="Unassembled WGS sequence"/>
</dbReference>
<keyword evidence="1" id="KW-0812">Transmembrane</keyword>
<dbReference type="AlphaFoldDB" id="A0A938YKL8"/>
<name>A0A938YKL8_9ACTN</name>
<dbReference type="EMBL" id="JAERWL010000006">
    <property type="protein sequence ID" value="MBM9476276.1"/>
    <property type="molecule type" value="Genomic_DNA"/>
</dbReference>
<feature type="transmembrane region" description="Helical" evidence="1">
    <location>
        <begin position="6"/>
        <end position="25"/>
    </location>
</feature>
<reference evidence="2" key="1">
    <citation type="submission" date="2021-01" db="EMBL/GenBank/DDBJ databases">
        <title>KCTC 19127 draft genome.</title>
        <authorList>
            <person name="An D."/>
        </authorList>
    </citation>
    <scope>NUCLEOTIDE SEQUENCE</scope>
    <source>
        <strain evidence="2">KCTC 19127</strain>
    </source>
</reference>
<evidence type="ECO:0000313" key="3">
    <source>
        <dbReference type="Proteomes" id="UP000663801"/>
    </source>
</evidence>
<comment type="caution">
    <text evidence="2">The sequence shown here is derived from an EMBL/GenBank/DDBJ whole genome shotgun (WGS) entry which is preliminary data.</text>
</comment>
<gene>
    <name evidence="2" type="ORF">JL107_07470</name>
</gene>
<evidence type="ECO:0000313" key="2">
    <source>
        <dbReference type="EMBL" id="MBM9476276.1"/>
    </source>
</evidence>
<organism evidence="2 3">
    <name type="scientific">Nakamurella flavida</name>
    <dbReference type="NCBI Taxonomy" id="363630"/>
    <lineage>
        <taxon>Bacteria</taxon>
        <taxon>Bacillati</taxon>
        <taxon>Actinomycetota</taxon>
        <taxon>Actinomycetes</taxon>
        <taxon>Nakamurellales</taxon>
        <taxon>Nakamurellaceae</taxon>
        <taxon>Nakamurella</taxon>
    </lineage>
</organism>
<dbReference type="RefSeq" id="WP_205256354.1">
    <property type="nucleotide sequence ID" value="NZ_BAAAPV010000001.1"/>
</dbReference>
<evidence type="ECO:0000256" key="1">
    <source>
        <dbReference type="SAM" id="Phobius"/>
    </source>
</evidence>
<feature type="transmembrane region" description="Helical" evidence="1">
    <location>
        <begin position="62"/>
        <end position="81"/>
    </location>
</feature>
<feature type="transmembrane region" description="Helical" evidence="1">
    <location>
        <begin position="37"/>
        <end position="56"/>
    </location>
</feature>
<accession>A0A938YKL8</accession>
<keyword evidence="1" id="KW-0472">Membrane</keyword>
<keyword evidence="1" id="KW-1133">Transmembrane helix</keyword>